<dbReference type="InterPro" id="IPR054491">
    <property type="entry name" value="MGH1-like_GH"/>
</dbReference>
<evidence type="ECO:0000259" key="4">
    <source>
        <dbReference type="Pfam" id="PF22422"/>
    </source>
</evidence>
<dbReference type="GO" id="GO:0006487">
    <property type="term" value="P:protein N-linked glycosylation"/>
    <property type="evidence" value="ECO:0007669"/>
    <property type="project" value="TreeGrafter"/>
</dbReference>
<keyword evidence="2 5" id="KW-0378">Hydrolase</keyword>
<evidence type="ECO:0000256" key="3">
    <source>
        <dbReference type="ARBA" id="ARBA00023295"/>
    </source>
</evidence>
<dbReference type="OrthoDB" id="9781878at2"/>
<dbReference type="EMBL" id="VOOR01000005">
    <property type="protein sequence ID" value="TXB67935.1"/>
    <property type="molecule type" value="Genomic_DNA"/>
</dbReference>
<dbReference type="SUPFAM" id="SSF48208">
    <property type="entry name" value="Six-hairpin glycosidases"/>
    <property type="match status" value="1"/>
</dbReference>
<dbReference type="AlphaFoldDB" id="A0A5C6S143"/>
<feature type="domain" description="Mannosylglycerate hydrolase MGH1-like glycoside hydrolase" evidence="4">
    <location>
        <begin position="32"/>
        <end position="431"/>
    </location>
</feature>
<comment type="similarity">
    <text evidence="1">Belongs to the glycosyl hydrolase 63 family.</text>
</comment>
<reference evidence="5 6" key="1">
    <citation type="submission" date="2019-08" db="EMBL/GenBank/DDBJ databases">
        <title>Genome of Phaeodactylibacter luteus.</title>
        <authorList>
            <person name="Bowman J.P."/>
        </authorList>
    </citation>
    <scope>NUCLEOTIDE SEQUENCE [LARGE SCALE GENOMIC DNA]</scope>
    <source>
        <strain evidence="5 6">KCTC 42180</strain>
    </source>
</reference>
<dbReference type="Gene3D" id="1.50.10.10">
    <property type="match status" value="1"/>
</dbReference>
<dbReference type="RefSeq" id="WP_147166056.1">
    <property type="nucleotide sequence ID" value="NZ_VOOR01000005.1"/>
</dbReference>
<dbReference type="GO" id="GO:0004573">
    <property type="term" value="F:Glc3Man9GlcNAc2 oligosaccharide glucosidase activity"/>
    <property type="evidence" value="ECO:0007669"/>
    <property type="project" value="InterPro"/>
</dbReference>
<evidence type="ECO:0000256" key="1">
    <source>
        <dbReference type="ARBA" id="ARBA00010833"/>
    </source>
</evidence>
<organism evidence="5 6">
    <name type="scientific">Phaeodactylibacter luteus</name>
    <dbReference type="NCBI Taxonomy" id="1564516"/>
    <lineage>
        <taxon>Bacteria</taxon>
        <taxon>Pseudomonadati</taxon>
        <taxon>Bacteroidota</taxon>
        <taxon>Saprospiria</taxon>
        <taxon>Saprospirales</taxon>
        <taxon>Haliscomenobacteraceae</taxon>
        <taxon>Phaeodactylibacter</taxon>
    </lineage>
</organism>
<sequence>MDIDPQQLREQAIAVLDNNWNGRFTKPAPSLYPHQWNWDAGFIAIGNAHHNLERAMADLRHLFSGQWANGMLPQIVFGDDPNARYFPGPDFWQGHRSAHAPQRPATSGISMPPVHGFVLWRLYELAADKSAARAFLKEMYPKVMALHRYLYTYRDPHEEGLVYIRHPWEGGTDNSPIWDAALARMAIDPDALPPYERKDLQNPKAAAHRPTQQDYDRYVYLVDLFRKCDYEDDAIFKACPFLIQDPLFNGVLSWSNEALIQIGSLLGEDIAEPLQWHELTIWAMNDKLWDEERGLYNAYDLYHDELIPVHTSSGLMPLCGQVPDQEQAERMLQVLESSMFGGTDQGIWLCPTYSLLAQDVDYQKYWRGPVWINLNWLLYQGLMRYDMADMAQRVKQHSLDLMARSGFYEYFDPRVDTPGEQGCGTDRFSWSAALCIDWLAEG</sequence>
<evidence type="ECO:0000256" key="2">
    <source>
        <dbReference type="ARBA" id="ARBA00022801"/>
    </source>
</evidence>
<keyword evidence="6" id="KW-1185">Reference proteome</keyword>
<dbReference type="InterPro" id="IPR008928">
    <property type="entry name" value="6-hairpin_glycosidase_sf"/>
</dbReference>
<dbReference type="GO" id="GO:0009311">
    <property type="term" value="P:oligosaccharide metabolic process"/>
    <property type="evidence" value="ECO:0007669"/>
    <property type="project" value="InterPro"/>
</dbReference>
<dbReference type="InterPro" id="IPR004888">
    <property type="entry name" value="Glycoside_hydrolase_63"/>
</dbReference>
<dbReference type="InterPro" id="IPR012341">
    <property type="entry name" value="6hp_glycosidase-like_sf"/>
</dbReference>
<dbReference type="PANTHER" id="PTHR10412:SF11">
    <property type="entry name" value="MANNOSYL-OLIGOSACCHARIDE GLUCOSIDASE"/>
    <property type="match status" value="1"/>
</dbReference>
<accession>A0A5C6S143</accession>
<keyword evidence="3" id="KW-0326">Glycosidase</keyword>
<protein>
    <submittedName>
        <fullName evidence="5">Glycoside hydrolase</fullName>
    </submittedName>
</protein>
<dbReference type="Proteomes" id="UP000321580">
    <property type="component" value="Unassembled WGS sequence"/>
</dbReference>
<comment type="caution">
    <text evidence="5">The sequence shown here is derived from an EMBL/GenBank/DDBJ whole genome shotgun (WGS) entry which is preliminary data.</text>
</comment>
<dbReference type="PANTHER" id="PTHR10412">
    <property type="entry name" value="MANNOSYL-OLIGOSACCHARIDE GLUCOSIDASE"/>
    <property type="match status" value="1"/>
</dbReference>
<evidence type="ECO:0000313" key="6">
    <source>
        <dbReference type="Proteomes" id="UP000321580"/>
    </source>
</evidence>
<evidence type="ECO:0000313" key="5">
    <source>
        <dbReference type="EMBL" id="TXB67935.1"/>
    </source>
</evidence>
<dbReference type="Pfam" id="PF22422">
    <property type="entry name" value="MGH1-like_GH"/>
    <property type="match status" value="1"/>
</dbReference>
<gene>
    <name evidence="5" type="ORF">FRY97_03565</name>
</gene>
<name>A0A5C6S143_9BACT</name>
<proteinExistence type="inferred from homology"/>